<dbReference type="Proteomes" id="UP000195696">
    <property type="component" value="Unassembled WGS sequence"/>
</dbReference>
<dbReference type="EMBL" id="FMAK01000017">
    <property type="protein sequence ID" value="SCB66697.1"/>
    <property type="molecule type" value="Genomic_DNA"/>
</dbReference>
<gene>
    <name evidence="1" type="ORF">BWGO95_00640</name>
</gene>
<name>A0A1G4EI04_BACMY</name>
<proteinExistence type="predicted"/>
<evidence type="ECO:0000313" key="2">
    <source>
        <dbReference type="Proteomes" id="UP000195696"/>
    </source>
</evidence>
<evidence type="ECO:0000313" key="1">
    <source>
        <dbReference type="EMBL" id="SCB66697.1"/>
    </source>
</evidence>
<reference evidence="1 2" key="1">
    <citation type="submission" date="2016-08" db="EMBL/GenBank/DDBJ databases">
        <authorList>
            <person name="Seilhamer J.J."/>
        </authorList>
    </citation>
    <scope>NUCLEOTIDE SEQUENCE [LARGE SCALE GENOMIC DNA]</scope>
    <source>
        <strain evidence="1 2">SDA_GO95</strain>
    </source>
</reference>
<accession>A0A1G4EI04</accession>
<protein>
    <submittedName>
        <fullName evidence="1">Uncharacterized protein</fullName>
    </submittedName>
</protein>
<sequence length="11" mass="1347">MNRQLDIRMLG</sequence>
<organism evidence="1 2">
    <name type="scientific">Bacillus mycoides</name>
    <dbReference type="NCBI Taxonomy" id="1405"/>
    <lineage>
        <taxon>Bacteria</taxon>
        <taxon>Bacillati</taxon>
        <taxon>Bacillota</taxon>
        <taxon>Bacilli</taxon>
        <taxon>Bacillales</taxon>
        <taxon>Bacillaceae</taxon>
        <taxon>Bacillus</taxon>
        <taxon>Bacillus cereus group</taxon>
    </lineage>
</organism>